<reference evidence="1 2" key="1">
    <citation type="submission" date="2019-05" db="EMBL/GenBank/DDBJ databases">
        <title>Draft genome sequence of Actinomadura sp. 14C53.</title>
        <authorList>
            <person name="Saricaoglu S."/>
            <person name="Isik K."/>
        </authorList>
    </citation>
    <scope>NUCLEOTIDE SEQUENCE [LARGE SCALE GENOMIC DNA]</scope>
    <source>
        <strain evidence="1 2">14C53</strain>
    </source>
</reference>
<evidence type="ECO:0000313" key="1">
    <source>
        <dbReference type="EMBL" id="TMQ92256.1"/>
    </source>
</evidence>
<comment type="caution">
    <text evidence="1">The sequence shown here is derived from an EMBL/GenBank/DDBJ whole genome shotgun (WGS) entry which is preliminary data.</text>
</comment>
<evidence type="ECO:0000313" key="2">
    <source>
        <dbReference type="Proteomes" id="UP000309174"/>
    </source>
</evidence>
<sequence>MIHEEFQWMTRLFERVYGTPPATTRYVLGTLPLLDGLDVLLPWGAAVAAARSDDGTTSLFSMNHHDHGVVTPSTAGDWARDCMTAVTTSSAPGTNLVVNRELPAETGLLTGAETIDATTRALQDLQDGTTGPATAEPARATFDLSGTGLRLLLIDVGTRGQDTVRPGTAKRTAALPKA</sequence>
<name>A0A5C4J5K7_9ACTN</name>
<proteinExistence type="predicted"/>
<feature type="non-terminal residue" evidence="1">
    <location>
        <position position="178"/>
    </location>
</feature>
<dbReference type="SUPFAM" id="SSF54211">
    <property type="entry name" value="Ribosomal protein S5 domain 2-like"/>
    <property type="match status" value="1"/>
</dbReference>
<dbReference type="OrthoDB" id="3471912at2"/>
<organism evidence="1 2">
    <name type="scientific">Actinomadura soli</name>
    <dbReference type="NCBI Taxonomy" id="2508997"/>
    <lineage>
        <taxon>Bacteria</taxon>
        <taxon>Bacillati</taxon>
        <taxon>Actinomycetota</taxon>
        <taxon>Actinomycetes</taxon>
        <taxon>Streptosporangiales</taxon>
        <taxon>Thermomonosporaceae</taxon>
        <taxon>Actinomadura</taxon>
    </lineage>
</organism>
<gene>
    <name evidence="1" type="ORF">ETD83_27575</name>
</gene>
<dbReference type="Proteomes" id="UP000309174">
    <property type="component" value="Unassembled WGS sequence"/>
</dbReference>
<dbReference type="InterPro" id="IPR020568">
    <property type="entry name" value="Ribosomal_Su5_D2-typ_SF"/>
</dbReference>
<accession>A0A5C4J5K7</accession>
<dbReference type="AlphaFoldDB" id="A0A5C4J5K7"/>
<dbReference type="EMBL" id="VCKW01000168">
    <property type="protein sequence ID" value="TMQ92256.1"/>
    <property type="molecule type" value="Genomic_DNA"/>
</dbReference>
<protein>
    <submittedName>
        <fullName evidence="1">Uncharacterized protein</fullName>
    </submittedName>
</protein>
<keyword evidence="2" id="KW-1185">Reference proteome</keyword>